<feature type="compositionally biased region" description="Basic and acidic residues" evidence="2">
    <location>
        <begin position="1968"/>
        <end position="2017"/>
    </location>
</feature>
<feature type="compositionally biased region" description="Basic and acidic residues" evidence="2">
    <location>
        <begin position="1875"/>
        <end position="1960"/>
    </location>
</feature>
<feature type="compositionally biased region" description="Basic and acidic residues" evidence="2">
    <location>
        <begin position="435"/>
        <end position="475"/>
    </location>
</feature>
<feature type="region of interest" description="Disordered" evidence="2">
    <location>
        <begin position="1368"/>
        <end position="1532"/>
    </location>
</feature>
<gene>
    <name evidence="3" type="ORF">ALC62_02186</name>
</gene>
<feature type="compositionally biased region" description="Basic and acidic residues" evidence="2">
    <location>
        <begin position="620"/>
        <end position="635"/>
    </location>
</feature>
<dbReference type="GO" id="GO:0036126">
    <property type="term" value="C:sperm flagellum"/>
    <property type="evidence" value="ECO:0007669"/>
    <property type="project" value="TreeGrafter"/>
</dbReference>
<evidence type="ECO:0000313" key="3">
    <source>
        <dbReference type="EMBL" id="KYN06803.1"/>
    </source>
</evidence>
<feature type="region of interest" description="Disordered" evidence="2">
    <location>
        <begin position="1"/>
        <end position="63"/>
    </location>
</feature>
<feature type="compositionally biased region" description="Basic and acidic residues" evidence="2">
    <location>
        <begin position="1855"/>
        <end position="1867"/>
    </location>
</feature>
<dbReference type="GO" id="GO:0036064">
    <property type="term" value="C:ciliary basal body"/>
    <property type="evidence" value="ECO:0007669"/>
    <property type="project" value="TreeGrafter"/>
</dbReference>
<feature type="compositionally biased region" description="Polar residues" evidence="2">
    <location>
        <begin position="3808"/>
        <end position="3824"/>
    </location>
</feature>
<evidence type="ECO:0000256" key="2">
    <source>
        <dbReference type="SAM" id="MobiDB-lite"/>
    </source>
</evidence>
<feature type="region of interest" description="Disordered" evidence="2">
    <location>
        <begin position="3640"/>
        <end position="3764"/>
    </location>
</feature>
<feature type="region of interest" description="Disordered" evidence="2">
    <location>
        <begin position="3153"/>
        <end position="3334"/>
    </location>
</feature>
<feature type="compositionally biased region" description="Basic and acidic residues" evidence="2">
    <location>
        <begin position="915"/>
        <end position="934"/>
    </location>
</feature>
<dbReference type="STRING" id="456900.A0A195D1M1"/>
<feature type="compositionally biased region" description="Basic and acidic residues" evidence="2">
    <location>
        <begin position="490"/>
        <end position="503"/>
    </location>
</feature>
<evidence type="ECO:0000313" key="4">
    <source>
        <dbReference type="Proteomes" id="UP000078542"/>
    </source>
</evidence>
<feature type="compositionally biased region" description="Basic and acidic residues" evidence="2">
    <location>
        <begin position="337"/>
        <end position="355"/>
    </location>
</feature>
<feature type="region of interest" description="Disordered" evidence="2">
    <location>
        <begin position="1855"/>
        <end position="2361"/>
    </location>
</feature>
<feature type="compositionally biased region" description="Basic and acidic residues" evidence="2">
    <location>
        <begin position="951"/>
        <end position="968"/>
    </location>
</feature>
<feature type="compositionally biased region" description="Basic and acidic residues" evidence="2">
    <location>
        <begin position="1028"/>
        <end position="1080"/>
    </location>
</feature>
<feature type="compositionally biased region" description="Basic and acidic residues" evidence="2">
    <location>
        <begin position="1227"/>
        <end position="1267"/>
    </location>
</feature>
<feature type="region of interest" description="Disordered" evidence="2">
    <location>
        <begin position="617"/>
        <end position="644"/>
    </location>
</feature>
<feature type="compositionally biased region" description="Low complexity" evidence="2">
    <location>
        <begin position="89"/>
        <end position="102"/>
    </location>
</feature>
<feature type="region of interest" description="Disordered" evidence="2">
    <location>
        <begin position="2423"/>
        <end position="2725"/>
    </location>
</feature>
<feature type="compositionally biased region" description="Basic and acidic residues" evidence="2">
    <location>
        <begin position="2025"/>
        <end position="2361"/>
    </location>
</feature>
<feature type="region of interest" description="Disordered" evidence="2">
    <location>
        <begin position="1620"/>
        <end position="1674"/>
    </location>
</feature>
<feature type="compositionally biased region" description="Low complexity" evidence="2">
    <location>
        <begin position="1138"/>
        <end position="1152"/>
    </location>
</feature>
<feature type="compositionally biased region" description="Basic and acidic residues" evidence="2">
    <location>
        <begin position="118"/>
        <end position="127"/>
    </location>
</feature>
<feature type="compositionally biased region" description="Basic and acidic residues" evidence="2">
    <location>
        <begin position="3028"/>
        <end position="3093"/>
    </location>
</feature>
<feature type="compositionally biased region" description="Basic and acidic residues" evidence="2">
    <location>
        <begin position="2792"/>
        <end position="3019"/>
    </location>
</feature>
<feature type="region of interest" description="Disordered" evidence="2">
    <location>
        <begin position="3547"/>
        <end position="3567"/>
    </location>
</feature>
<feature type="region of interest" description="Disordered" evidence="2">
    <location>
        <begin position="913"/>
        <end position="985"/>
    </location>
</feature>
<dbReference type="GO" id="GO:0008017">
    <property type="term" value="F:microtubule binding"/>
    <property type="evidence" value="ECO:0007669"/>
    <property type="project" value="InterPro"/>
</dbReference>
<dbReference type="GO" id="GO:0005814">
    <property type="term" value="C:centriole"/>
    <property type="evidence" value="ECO:0007669"/>
    <property type="project" value="TreeGrafter"/>
</dbReference>
<feature type="region of interest" description="Disordered" evidence="2">
    <location>
        <begin position="1015"/>
        <end position="1283"/>
    </location>
</feature>
<feature type="compositionally biased region" description="Basic and acidic residues" evidence="2">
    <location>
        <begin position="3243"/>
        <end position="3334"/>
    </location>
</feature>
<feature type="compositionally biased region" description="Basic and acidic residues" evidence="2">
    <location>
        <begin position="736"/>
        <end position="754"/>
    </location>
</feature>
<feature type="compositionally biased region" description="Polar residues" evidence="2">
    <location>
        <begin position="261"/>
        <end position="270"/>
    </location>
</feature>
<evidence type="ECO:0000256" key="1">
    <source>
        <dbReference type="ARBA" id="ARBA00008738"/>
    </source>
</evidence>
<feature type="region of interest" description="Disordered" evidence="2">
    <location>
        <begin position="83"/>
        <end position="296"/>
    </location>
</feature>
<dbReference type="InterPro" id="IPR033336">
    <property type="entry name" value="SAXO1/2"/>
</dbReference>
<feature type="compositionally biased region" description="Basic and acidic residues" evidence="2">
    <location>
        <begin position="790"/>
        <end position="821"/>
    </location>
</feature>
<feature type="compositionally biased region" description="Polar residues" evidence="2">
    <location>
        <begin position="3718"/>
        <end position="3741"/>
    </location>
</feature>
<dbReference type="PANTHER" id="PTHR31516:SF16">
    <property type="entry name" value="TITIN"/>
    <property type="match status" value="1"/>
</dbReference>
<feature type="region of interest" description="Disordered" evidence="2">
    <location>
        <begin position="736"/>
        <end position="821"/>
    </location>
</feature>
<feature type="region of interest" description="Disordered" evidence="2">
    <location>
        <begin position="319"/>
        <end position="584"/>
    </location>
</feature>
<organism evidence="3 4">
    <name type="scientific">Cyphomyrmex costatus</name>
    <dbReference type="NCBI Taxonomy" id="456900"/>
    <lineage>
        <taxon>Eukaryota</taxon>
        <taxon>Metazoa</taxon>
        <taxon>Ecdysozoa</taxon>
        <taxon>Arthropoda</taxon>
        <taxon>Hexapoda</taxon>
        <taxon>Insecta</taxon>
        <taxon>Pterygota</taxon>
        <taxon>Neoptera</taxon>
        <taxon>Endopterygota</taxon>
        <taxon>Hymenoptera</taxon>
        <taxon>Apocrita</taxon>
        <taxon>Aculeata</taxon>
        <taxon>Formicoidea</taxon>
        <taxon>Formicidae</taxon>
        <taxon>Myrmicinae</taxon>
        <taxon>Cyphomyrmex</taxon>
    </lineage>
</organism>
<feature type="compositionally biased region" description="Basic and acidic residues" evidence="2">
    <location>
        <begin position="2423"/>
        <end position="2628"/>
    </location>
</feature>
<feature type="region of interest" description="Disordered" evidence="2">
    <location>
        <begin position="2792"/>
        <end position="3093"/>
    </location>
</feature>
<feature type="compositionally biased region" description="Low complexity" evidence="2">
    <location>
        <begin position="143"/>
        <end position="175"/>
    </location>
</feature>
<dbReference type="GO" id="GO:0005879">
    <property type="term" value="C:axonemal microtubule"/>
    <property type="evidence" value="ECO:0007669"/>
    <property type="project" value="TreeGrafter"/>
</dbReference>
<proteinExistence type="inferred from homology"/>
<feature type="compositionally biased region" description="Polar residues" evidence="2">
    <location>
        <begin position="3643"/>
        <end position="3664"/>
    </location>
</feature>
<feature type="compositionally biased region" description="Basic and acidic residues" evidence="2">
    <location>
        <begin position="1175"/>
        <end position="1209"/>
    </location>
</feature>
<dbReference type="EMBL" id="KQ976956">
    <property type="protein sequence ID" value="KYN06803.1"/>
    <property type="molecule type" value="Genomic_DNA"/>
</dbReference>
<feature type="compositionally biased region" description="Low complexity" evidence="2">
    <location>
        <begin position="356"/>
        <end position="366"/>
    </location>
</feature>
<feature type="region of interest" description="Disordered" evidence="2">
    <location>
        <begin position="3808"/>
        <end position="3838"/>
    </location>
</feature>
<feature type="compositionally biased region" description="Polar residues" evidence="2">
    <location>
        <begin position="3547"/>
        <end position="3558"/>
    </location>
</feature>
<feature type="compositionally biased region" description="Low complexity" evidence="2">
    <location>
        <begin position="18"/>
        <end position="47"/>
    </location>
</feature>
<feature type="compositionally biased region" description="Basic and acidic residues" evidence="2">
    <location>
        <begin position="3470"/>
        <end position="3488"/>
    </location>
</feature>
<reference evidence="3 4" key="1">
    <citation type="submission" date="2016-03" db="EMBL/GenBank/DDBJ databases">
        <title>Cyphomyrmex costatus WGS genome.</title>
        <authorList>
            <person name="Nygaard S."/>
            <person name="Hu H."/>
            <person name="Boomsma J."/>
            <person name="Zhang G."/>
        </authorList>
    </citation>
    <scope>NUCLEOTIDE SEQUENCE [LARGE SCALE GENOMIC DNA]</scope>
    <source>
        <strain evidence="3">MS0001</strain>
        <tissue evidence="3">Whole body</tissue>
    </source>
</reference>
<feature type="region of interest" description="Disordered" evidence="2">
    <location>
        <begin position="3435"/>
        <end position="3488"/>
    </location>
</feature>
<feature type="compositionally biased region" description="Basic and acidic residues" evidence="2">
    <location>
        <begin position="3153"/>
        <end position="3236"/>
    </location>
</feature>
<feature type="compositionally biased region" description="Basic and acidic residues" evidence="2">
    <location>
        <begin position="761"/>
        <end position="774"/>
    </location>
</feature>
<feature type="compositionally biased region" description="Basic and acidic residues" evidence="2">
    <location>
        <begin position="3683"/>
        <end position="3717"/>
    </location>
</feature>
<feature type="compositionally biased region" description="Basic and acidic residues" evidence="2">
    <location>
        <begin position="369"/>
        <end position="379"/>
    </location>
</feature>
<keyword evidence="4" id="KW-1185">Reference proteome</keyword>
<protein>
    <recommendedName>
        <fullName evidence="5">Titin</fullName>
    </recommendedName>
</protein>
<feature type="compositionally biased region" description="Basic and acidic residues" evidence="2">
    <location>
        <begin position="540"/>
        <end position="568"/>
    </location>
</feature>
<feature type="compositionally biased region" description="Basic and acidic residues" evidence="2">
    <location>
        <begin position="1425"/>
        <end position="1455"/>
    </location>
</feature>
<sequence length="3942" mass="452045">MTIHKKGTRMKNAGTAQSEVATTSTSSDVTSTETVEVVSSTSVVEESNQVKESESRSSMVEVTSASREVIMDSKGNIIKVIETPPQTIQQSSSSRRTGKSSQDFIAGEQVQSIKQAKTTREIPREHATSLSESRTIQGEITEQASQSVQTQSQSASHSMVQQSSSSSVSIESTSTSEDHSGHRSTVVVSHDIKNGARVPIPQTSSRSTENTHVSSETSEAVTKDGQTMSSTTRIREMGERFNDNGKMISTSSREVDREHTVTPSNVTIIKNTDDIKRSGDKGTRSDLKSERSNVEISTRCNKPGQSTWDGTFVYEKPATPKGKNVIDKTVSPKIHSGTKDSETSVKVTRETKEASSVDQNISSSSSMTRDSKTIVDEGQRMMTSLRDIKSEKTATDTTDFVSEKHSKGSTRYSKPGDSTWDGNFVVEKMMTQPRRRNDSDVNVFHDRGDNVVETTQRKDFKERSTDGRYQKESSETMRVVKGAADSTRFISEERRDVSRETSIHVDGTPLSKDEHPARVSSSSQRRPGRPGDSAWNGEFTYEKSQDEVKKHPSDVTVVRRTEKHHDSVDVQDVSEEQNASNVTESVSTSYIVEYAISSDKKNVEKVTSVSEVILEEDGPEDKITRRHGSPERQTKFDTTSRCYKPGQSAWDGTFVYERPVTPDSRRRPEDRRTVKTIDIRDVTEDNSVNEADVTSTSYIIEHSSSQQSFSDIRDANVTSTTYETVIYEGRPIETTIRFDGDASRSKISTTERRTSPSPRPRSPEKIPKDRDLRSTKPGSSTWDGTFVLEKSQDKKRPPSRESIDGRLPHPADSKKTPHLDTSKKYISETTIDLQDVTQNVSNTSEITGSSVVMEQSKMHKSYTDSSNLDFSTTSFETVIIHDGQPVTTQKTVTIQESPQSAVKRLPSSDVITTTDIKETTVKSEKESRADDRSYRPQKPGSSTWDGSFVYEKADERRPSDKKSPKDVHGVVVAEQSPIKEQRTDNVTILDTSKGITSTTDYSTSSVTVEQTFVTDSETYDSSNISKIFIKESAEDKVRETDKKPRQLFDGKPEPSPRRRPEDIKEPKHEKPEKSPMDRPTKPGASTWDGSFVYEKPEEKIPGDRKVPKDTKTEDKRSPIKEKPSDVANYRTSITILNTSKDASSSADYSTSSVTVEQTHVADSKTYDSSNISKIYIKESSEDKVHPVDYEKSKQPSDEKPQKSPVDRTHRPSKPGASTWDGSFVYEKPQDSQKKPTRDEPTEVPKKPVDVRKPIEKESKPADQKEKTMLTPISRKSIETQKDVTEIKRDDVADITRADITRTSEVLQQSYVIDQSLRFTSVQDVRDVKDERVITEFTADTRKDVRDVTESTKKFIDKEQVTSMVARDVIDDTRFDTITGPAPRSPADSTRKPSPERPGYPRGIPGLREDDRPKPTPVAGKPSRPPQRERSPQRPVDGRPFEIRPKSPEKRRDHTSPVRKPQPAAGKPSRPEEKPVASRKSDKESEPSKPKLSRLAEKPERPKKLEQDKPKRGDQSPDSLDEDYPKSVPVPDVLSKIPLKEQCICELCTCGRHRCPHNWPQEHLEFSYEEPLHTVTSYRQDYDEKRVEKQTKYYHEDHLRTEGEFIGQRRTDYVATKGERAPVRKPQDHLKPEGEFVRRPKEEAPTKGERAPVKKPQDNLKPEGEFVGKPREEAPKYGERAPIKKPKDNLKFEGDFDTTTTTELVFTGTPGERPMPIRRNTYTKIEGDFTDETTTRSQYIDHHSIQRAEIVKRTDNLIVGEGEFTGTSRIKEDFQTHVIEREPQWRPKYPEDTDRFYSKTDIIDSTTTTQEQFRTFDQADYKSTIVIKRTDNLRPEGPFEALPHTKDDYVTPILLRRPEPQKPIDNLRPEGPFVGRPKDDYKPTKGERADIKRPEDNLRPEGPFEGRPKDDYSPKRGERYEVKRPEDNLRPEGPFEGRPKDDYKPTKGERADVKRPQDNLKAEGPFQGRPKDDFTPKTAERPEVKRPKDNLRPEGDFTDRPKDQYIPGEKRTPIRHLDNLYPEGEFPDREIEPFKPADRRTPIKHVDNLRPEGDFERPEKAPIGPAERRTPIKHPDNLRPEGEFERPRQDGYRPAEKPEVKKPVDNLRPEGEFERPRPEKYAPAEKRTPVKHSDNLKPEGAFERPRQDGYRPAEKPEVKKPVDNLRPEGEFERPRPEKYAPAEKRTPVKHPDNLKPEGEFERPRQDGYRPAEKPEVKKPVDNLRPEGEFERPRPEKYAPAEKRTPVKHSDNLKPEGEFERPRHDSYRPAEKPEVKKPVDNLRPEGEFERPRPEKYAPAEKRTPVKHPDNLKPEGKFIGKPKEDFIPTKGDRADVKRPADNLRPEGPFEGRPKDDYRPVRGERMDVVKRTDNLRMEGDIETYRSRDEYTDFLIRERTEITKYQDNLRMEGEFIDTRTRDDFKIVKGERMDVVKHRDNLRPEGPFEGRPKDDYSPKKAERPEIKKPEDNLKPEGDFVRQPKKEAPKKGERADVKKPRDNLRPEGEFERPEKKPIGPAERRTPIKHSDNLKPEGEFERPIPEEFKPAERPIVKKPHDNLKPEGEFVPEKKPIGPAEKRTPIKHSDNLKPEGEFERPKPEEFRPAERPVVKKPDDNLKPEGEFVSRPKEKVPEKAPVGSAERRTPIKHLDNLKPEGEFERPEQEDYRPAERPEVKKPTDNLKPEGDFERPHPEKYAPAEKRTPVKHPDNLKPEGEFIGRPKDDYRPVRGERMDIVKRTDNLRMEGDIETYRSRDEYTDFLIRERTEITKYQDNLRMEGEFIDMRTRDDFKIVKGERMDVVKHRDNLRPEGPFEGRPKDDYSPKKAERPEIKKPEDNLKSEGDFVRQPKEEAPKKGERADVKKPRDNLKPEEGDFERPEKKPIGPAERRSPIKHTDNLKPEGEFERPKPEKFKPAERPIVKKPLDNLKPEGEFTSRPKEEAPKKGERADVRKPQDNLRPEGDFERPEKKPIGPAERRTPIKHFDNLKPEEGEFEKRLKEKTPIKGDRADVSKPKDNLRPEGDFIRPQKSPIGPAERRTPIRHEDNLHPEGEFVGRPKDDFIPKRVDRPIQKKPKDNLKPEGEFVGKPKDDYKPTKGERTEIVVHQDNLKMEGDIDVYRSRDDYVTTSKRERMDIIHHEDNLKIEGEFVDIHRRDDYRATRGERSEIIRHEDNLHPEGDFERPEKAPVGPAERRSPIKHSDNLKPEGDFVQRPKETVPFKGDRAVVRKPKDNLKPEGEFERPTKSPVGPGERRSPIKHPDNLHPEGEFVGRPKKDTPLRGDRADVKRPKDNLHPEGEFAKRDFYMVPKDDFIPKRGDRSPVKKPQDNLRPEGEMKVSPKDDYKYVNGDRVEIRRHEDHLRMEGQIDTHRSRDDYKKITRVEKVDVKRHEDNLRMEGEFIDVRRKDDYVHVVGERMPIKKRPDNLRPEGDFDRPQKTVIGPAEKRTPIKHPDNLKPEGNFERRTPDEIGPGQRRSPIRHADNLKPEGDFIGRPRDDFTPKRAERIEVVKREDNLKMMGDFEGTTSHKSTYTITRGERADIKSHEDNLKISTGTMETKTTSRDTYTPSKYEPSPIGKTVNRRRHMESSISLGDDTTIMTTTNQRNYNTYTKRTGKDIAAKMSQMESDTRKTVESQTLADGTVVTTVKRTTTSAQSDQRAVNAQTISRHQQTQHITDRHATHGEHHRQQHQQQHVERHHQEMTKRDYVNAQRTETRQRSATKQHEQHISTQARYNSSSPEFRQSINGQTSVERSHVDSATKSSHHRKNVISSSSADISNAVLHRRGAASSTEALHTISSTAADQRKSISNLAESGRYISNSSQSNDRRSFTSLHRSSKEVNPWASSSYERPQRIIRQDNLSVGGKFYSQSEAKSYGNFSQNTQKVERIQRQTNASHINLGDSNTVSSSMYKREYVPRHKGPCPAALLEAKQAPFKHTRDTQKHKFYMPVVSN</sequence>
<feature type="compositionally biased region" description="Polar residues" evidence="2">
    <location>
        <begin position="128"/>
        <end position="142"/>
    </location>
</feature>
<feature type="compositionally biased region" description="Polar residues" evidence="2">
    <location>
        <begin position="1015"/>
        <end position="1025"/>
    </location>
</feature>
<feature type="compositionally biased region" description="Basic and acidic residues" evidence="2">
    <location>
        <begin position="1468"/>
        <end position="1514"/>
    </location>
</feature>
<feature type="compositionally biased region" description="Basic and acidic residues" evidence="2">
    <location>
        <begin position="3435"/>
        <end position="3458"/>
    </location>
</feature>
<dbReference type="Proteomes" id="UP000078542">
    <property type="component" value="Unassembled WGS sequence"/>
</dbReference>
<accession>A0A195D1M1</accession>
<feature type="compositionally biased region" description="Basic and acidic residues" evidence="2">
    <location>
        <begin position="271"/>
        <end position="293"/>
    </location>
</feature>
<feature type="compositionally biased region" description="Basic and acidic residues" evidence="2">
    <location>
        <begin position="2635"/>
        <end position="2725"/>
    </location>
</feature>
<name>A0A195D1M1_9HYME</name>
<feature type="compositionally biased region" description="Basic and acidic residues" evidence="2">
    <location>
        <begin position="1094"/>
        <end position="1124"/>
    </location>
</feature>
<comment type="similarity">
    <text evidence="1">Belongs to the FAM154 family.</text>
</comment>
<feature type="compositionally biased region" description="Basic and acidic residues" evidence="2">
    <location>
        <begin position="233"/>
        <end position="243"/>
    </location>
</feature>
<feature type="compositionally biased region" description="Polar residues" evidence="2">
    <location>
        <begin position="201"/>
        <end position="232"/>
    </location>
</feature>
<dbReference type="PANTHER" id="PTHR31516">
    <property type="entry name" value="STABILIZER OF AXONEMAL MICROTUBULES 2"/>
    <property type="match status" value="1"/>
</dbReference>
<evidence type="ECO:0008006" key="5">
    <source>
        <dbReference type="Google" id="ProtNLM"/>
    </source>
</evidence>